<evidence type="ECO:0000313" key="3">
    <source>
        <dbReference type="EMBL" id="OIR09796.1"/>
    </source>
</evidence>
<dbReference type="PANTHER" id="PTHR45138">
    <property type="entry name" value="REGULATORY COMPONENTS OF SENSORY TRANSDUCTION SYSTEM"/>
    <property type="match status" value="1"/>
</dbReference>
<dbReference type="GO" id="GO:0005886">
    <property type="term" value="C:plasma membrane"/>
    <property type="evidence" value="ECO:0007669"/>
    <property type="project" value="TreeGrafter"/>
</dbReference>
<dbReference type="Gene3D" id="1.20.120.30">
    <property type="entry name" value="Aspartate receptor, ligand-binding domain"/>
    <property type="match status" value="1"/>
</dbReference>
<dbReference type="GO" id="GO:0052621">
    <property type="term" value="F:diguanylate cyclase activity"/>
    <property type="evidence" value="ECO:0007669"/>
    <property type="project" value="UniProtKB-EC"/>
</dbReference>
<dbReference type="NCBIfam" id="NF007380">
    <property type="entry name" value="PRK09894.1"/>
    <property type="match status" value="1"/>
</dbReference>
<dbReference type="InterPro" id="IPR025991">
    <property type="entry name" value="Chemoreceptor_zinc-bind_dom"/>
</dbReference>
<dbReference type="Pfam" id="PF00990">
    <property type="entry name" value="GGDEF"/>
    <property type="match status" value="1"/>
</dbReference>
<feature type="domain" description="GGDEF" evidence="2">
    <location>
        <begin position="163"/>
        <end position="296"/>
    </location>
</feature>
<dbReference type="InterPro" id="IPR000160">
    <property type="entry name" value="GGDEF_dom"/>
</dbReference>
<evidence type="ECO:0000259" key="2">
    <source>
        <dbReference type="PROSITE" id="PS50887"/>
    </source>
</evidence>
<dbReference type="EC" id="2.7.7.65" evidence="3"/>
<dbReference type="NCBIfam" id="TIGR00254">
    <property type="entry name" value="GGDEF"/>
    <property type="match status" value="1"/>
</dbReference>
<accession>A0A1J5T7K5</accession>
<name>A0A1J5T7K5_9ZZZZ</name>
<dbReference type="SUPFAM" id="SSF55073">
    <property type="entry name" value="Nucleotide cyclase"/>
    <property type="match status" value="1"/>
</dbReference>
<organism evidence="3">
    <name type="scientific">mine drainage metagenome</name>
    <dbReference type="NCBI Taxonomy" id="410659"/>
    <lineage>
        <taxon>unclassified sequences</taxon>
        <taxon>metagenomes</taxon>
        <taxon>ecological metagenomes</taxon>
    </lineage>
</organism>
<proteinExistence type="predicted"/>
<dbReference type="InterPro" id="IPR050469">
    <property type="entry name" value="Diguanylate_Cyclase"/>
</dbReference>
<dbReference type="Pfam" id="PF13682">
    <property type="entry name" value="CZB"/>
    <property type="match status" value="1"/>
</dbReference>
<dbReference type="GO" id="GO:1902201">
    <property type="term" value="P:negative regulation of bacterial-type flagellum-dependent cell motility"/>
    <property type="evidence" value="ECO:0007669"/>
    <property type="project" value="TreeGrafter"/>
</dbReference>
<feature type="coiled-coil region" evidence="1">
    <location>
        <begin position="107"/>
        <end position="134"/>
    </location>
</feature>
<reference evidence="3" key="1">
    <citation type="submission" date="2016-10" db="EMBL/GenBank/DDBJ databases">
        <title>Sequence of Gallionella enrichment culture.</title>
        <authorList>
            <person name="Poehlein A."/>
            <person name="Muehling M."/>
            <person name="Daniel R."/>
        </authorList>
    </citation>
    <scope>NUCLEOTIDE SEQUENCE</scope>
</reference>
<dbReference type="InterPro" id="IPR029787">
    <property type="entry name" value="Nucleotide_cyclase"/>
</dbReference>
<dbReference type="Gene3D" id="3.30.70.270">
    <property type="match status" value="1"/>
</dbReference>
<sequence>MALDDVTRDELQGIIAQLKESLYNHQQWHGTLIRTLVCKLPGDKHDASDTAHMECRFGQWYYSKAPEKLRKHPGFIALGEEHERLHHMARLLLIAAGAGNPIAPLDYDNFANALERLRLEIFALERELENSLFNHDSLTGAITRYGILPTLREQQELVKRHAQLCYIAMMDLDNFKAVNDLHGHAAGDTVLAVSVRYLIKHLRPYDKVFRYGGEEFLLCMPYTELTSGHDRIRELNEGLAATEIDIGKEKPIRITASFGLALLDPDVPVEKSIDRADKALFAAKSAGRNCVQIWDPSM</sequence>
<keyword evidence="1" id="KW-0175">Coiled coil</keyword>
<comment type="caution">
    <text evidence="3">The sequence shown here is derived from an EMBL/GenBank/DDBJ whole genome shotgun (WGS) entry which is preliminary data.</text>
</comment>
<dbReference type="CDD" id="cd01949">
    <property type="entry name" value="GGDEF"/>
    <property type="match status" value="1"/>
</dbReference>
<keyword evidence="3" id="KW-0808">Transferase</keyword>
<dbReference type="PROSITE" id="PS50887">
    <property type="entry name" value="GGDEF"/>
    <property type="match status" value="1"/>
</dbReference>
<evidence type="ECO:0000256" key="1">
    <source>
        <dbReference type="SAM" id="Coils"/>
    </source>
</evidence>
<protein>
    <submittedName>
        <fullName evidence="3">Diguanylate cyclase YdeH</fullName>
        <ecNumber evidence="3">2.7.7.65</ecNumber>
    </submittedName>
</protein>
<dbReference type="SMART" id="SM00267">
    <property type="entry name" value="GGDEF"/>
    <property type="match status" value="1"/>
</dbReference>
<dbReference type="AlphaFoldDB" id="A0A1J5T7K5"/>
<keyword evidence="3" id="KW-0548">Nucleotidyltransferase</keyword>
<gene>
    <name evidence="3" type="primary">ydeH_1</name>
    <name evidence="3" type="ORF">GALL_82020</name>
</gene>
<dbReference type="InterPro" id="IPR043128">
    <property type="entry name" value="Rev_trsase/Diguanyl_cyclase"/>
</dbReference>
<dbReference type="PANTHER" id="PTHR45138:SF9">
    <property type="entry name" value="DIGUANYLATE CYCLASE DGCM-RELATED"/>
    <property type="match status" value="1"/>
</dbReference>
<dbReference type="GO" id="GO:0043709">
    <property type="term" value="P:cell adhesion involved in single-species biofilm formation"/>
    <property type="evidence" value="ECO:0007669"/>
    <property type="project" value="TreeGrafter"/>
</dbReference>
<dbReference type="EMBL" id="MLJW01000025">
    <property type="protein sequence ID" value="OIR09796.1"/>
    <property type="molecule type" value="Genomic_DNA"/>
</dbReference>